<dbReference type="Proteomes" id="UP000886111">
    <property type="component" value="Unassembled WGS sequence"/>
</dbReference>
<dbReference type="GO" id="GO:0000028">
    <property type="term" value="P:ribosomal small subunit assembly"/>
    <property type="evidence" value="ECO:0007669"/>
    <property type="project" value="TreeGrafter"/>
</dbReference>
<dbReference type="PANTHER" id="PTHR33867">
    <property type="entry name" value="RIBOSOME MATURATION FACTOR RIMP"/>
    <property type="match status" value="1"/>
</dbReference>
<dbReference type="HAMAP" id="MF_01077">
    <property type="entry name" value="RimP"/>
    <property type="match status" value="1"/>
</dbReference>
<evidence type="ECO:0000313" key="5">
    <source>
        <dbReference type="EMBL" id="HHE54141.1"/>
    </source>
</evidence>
<name>A0A7V5H1H9_CALAY</name>
<dbReference type="GO" id="GO:0005829">
    <property type="term" value="C:cytosol"/>
    <property type="evidence" value="ECO:0007669"/>
    <property type="project" value="TreeGrafter"/>
</dbReference>
<dbReference type="EMBL" id="DRTD01000002">
    <property type="protein sequence ID" value="HHE54141.1"/>
    <property type="molecule type" value="Genomic_DNA"/>
</dbReference>
<sequence>MELKELLISIVQPICEAEGFYLLDLKVSGSPRKPIFQVFADNENGITLDDCVHLSRKIEDELDFREDLPKNYRLDVSSPGVEHPLKFDWEFKKNLGRELVVKYWIDEKLWRDVGKLVDFSEEQIYLETKHGVKEIKRENIEQAKVKLQW</sequence>
<organism evidence="5">
    <name type="scientific">Caldithrix abyssi</name>
    <dbReference type="NCBI Taxonomy" id="187145"/>
    <lineage>
        <taxon>Bacteria</taxon>
        <taxon>Pseudomonadati</taxon>
        <taxon>Calditrichota</taxon>
        <taxon>Calditrichia</taxon>
        <taxon>Calditrichales</taxon>
        <taxon>Calditrichaceae</taxon>
        <taxon>Caldithrix</taxon>
    </lineage>
</organism>
<proteinExistence type="inferred from homology"/>
<protein>
    <recommendedName>
        <fullName evidence="3">Ribosome maturation factor RimP</fullName>
    </recommendedName>
</protein>
<dbReference type="InterPro" id="IPR003728">
    <property type="entry name" value="Ribosome_maturation_RimP"/>
</dbReference>
<evidence type="ECO:0000256" key="2">
    <source>
        <dbReference type="ARBA" id="ARBA00022517"/>
    </source>
</evidence>
<dbReference type="InterPro" id="IPR028989">
    <property type="entry name" value="RimP_N"/>
</dbReference>
<evidence type="ECO:0000256" key="3">
    <source>
        <dbReference type="HAMAP-Rule" id="MF_01077"/>
    </source>
</evidence>
<evidence type="ECO:0000256" key="1">
    <source>
        <dbReference type="ARBA" id="ARBA00022490"/>
    </source>
</evidence>
<comment type="subcellular location">
    <subcellularLocation>
        <location evidence="3">Cytoplasm</location>
    </subcellularLocation>
</comment>
<dbReference type="GO" id="GO:0006412">
    <property type="term" value="P:translation"/>
    <property type="evidence" value="ECO:0007669"/>
    <property type="project" value="TreeGrafter"/>
</dbReference>
<accession>A0A7V5H1H9</accession>
<dbReference type="Gene3D" id="3.30.300.70">
    <property type="entry name" value="RimP-like superfamily, N-terminal"/>
    <property type="match status" value="1"/>
</dbReference>
<dbReference type="InterPro" id="IPR036847">
    <property type="entry name" value="RimP_C_sf"/>
</dbReference>
<dbReference type="Pfam" id="PF02576">
    <property type="entry name" value="RimP_N"/>
    <property type="match status" value="1"/>
</dbReference>
<keyword evidence="2 3" id="KW-0690">Ribosome biogenesis</keyword>
<dbReference type="PANTHER" id="PTHR33867:SF1">
    <property type="entry name" value="RIBOSOME MATURATION FACTOR RIMP"/>
    <property type="match status" value="1"/>
</dbReference>
<feature type="domain" description="Ribosome maturation factor RimP N-terminal" evidence="4">
    <location>
        <begin position="10"/>
        <end position="82"/>
    </location>
</feature>
<comment type="function">
    <text evidence="3">Required for maturation of 30S ribosomal subunits.</text>
</comment>
<evidence type="ECO:0000259" key="4">
    <source>
        <dbReference type="Pfam" id="PF02576"/>
    </source>
</evidence>
<dbReference type="AlphaFoldDB" id="A0A7V5H1H9"/>
<dbReference type="SUPFAM" id="SSF75420">
    <property type="entry name" value="YhbC-like, N-terminal domain"/>
    <property type="match status" value="1"/>
</dbReference>
<reference evidence="5" key="1">
    <citation type="journal article" date="2020" name="mSystems">
        <title>Genome- and Community-Level Interaction Insights into Carbon Utilization and Element Cycling Functions of Hydrothermarchaeota in Hydrothermal Sediment.</title>
        <authorList>
            <person name="Zhou Z."/>
            <person name="Liu Y."/>
            <person name="Xu W."/>
            <person name="Pan J."/>
            <person name="Luo Z.H."/>
            <person name="Li M."/>
        </authorList>
    </citation>
    <scope>NUCLEOTIDE SEQUENCE [LARGE SCALE GENOMIC DNA]</scope>
    <source>
        <strain evidence="5">HyVt-76</strain>
    </source>
</reference>
<comment type="similarity">
    <text evidence="3">Belongs to the RimP family.</text>
</comment>
<keyword evidence="1 3" id="KW-0963">Cytoplasm</keyword>
<gene>
    <name evidence="3" type="primary">rimP</name>
    <name evidence="5" type="ORF">ENL21_00030</name>
</gene>
<dbReference type="InterPro" id="IPR035956">
    <property type="entry name" value="RimP_N_sf"/>
</dbReference>
<comment type="caution">
    <text evidence="5">The sequence shown here is derived from an EMBL/GenBank/DDBJ whole genome shotgun (WGS) entry which is preliminary data.</text>
</comment>
<dbReference type="SUPFAM" id="SSF74942">
    <property type="entry name" value="YhbC-like, C-terminal domain"/>
    <property type="match status" value="1"/>
</dbReference>